<gene>
    <name evidence="1" type="ORF">SEML1_0201</name>
</gene>
<organism evidence="1 2">
    <name type="scientific">Candidatus Southlakia epibionticum</name>
    <dbReference type="NCBI Taxonomy" id="3043284"/>
    <lineage>
        <taxon>Bacteria</taxon>
        <taxon>Candidatus Saccharimonadota</taxon>
        <taxon>Candidatus Saccharimonadia</taxon>
        <taxon>Candidatus Saccharimonadales</taxon>
        <taxon>Candidatus Saccharimonadaceae</taxon>
        <taxon>Candidatus Southlakia</taxon>
    </lineage>
</organism>
<protein>
    <submittedName>
        <fullName evidence="1">Senescence domain-containing protein</fullName>
    </submittedName>
</protein>
<sequence>MELLTEWGAIRGSKAFQFAERHSNTVAAVGSVIDTVGDVSQAVRGYSAQDIYENREQLASRGIAAAGDMLREGGKAAVREAASTLGEKYGIDVENRRVTSKRKLGMGVLRVVTGVGIQHDLMTSAAAGVRAGAGAAKEAAVRHATAPSSERGW</sequence>
<proteinExistence type="predicted"/>
<dbReference type="EMBL" id="CP124550">
    <property type="protein sequence ID" value="WIO45831.1"/>
    <property type="molecule type" value="Genomic_DNA"/>
</dbReference>
<keyword evidence="2" id="KW-1185">Reference proteome</keyword>
<evidence type="ECO:0000313" key="1">
    <source>
        <dbReference type="EMBL" id="WIO45831.1"/>
    </source>
</evidence>
<reference evidence="1 2" key="1">
    <citation type="journal article" date="2023" name="Cell">
        <title>Genetic manipulation of Patescibacteria provides mechanistic insights into microbial dark matter and the epibiotic lifestyle.</title>
        <authorList>
            <person name="Wang Y."/>
            <person name="Gallagher L.A."/>
            <person name="Andrade P.A."/>
            <person name="Liu A."/>
            <person name="Humphreys I.R."/>
            <person name="Turkarslan S."/>
            <person name="Cutler K.J."/>
            <person name="Arrieta-Ortiz M.L."/>
            <person name="Li Y."/>
            <person name="Radey M.C."/>
            <person name="McLean J.S."/>
            <person name="Cong Q."/>
            <person name="Baker D."/>
            <person name="Baliga N.S."/>
            <person name="Peterson S.B."/>
            <person name="Mougous J.D."/>
        </authorList>
    </citation>
    <scope>NUCLEOTIDE SEQUENCE [LARGE SCALE GENOMIC DNA]</scope>
    <source>
        <strain evidence="1 2">ML1</strain>
    </source>
</reference>
<name>A0ABY8WUV5_9BACT</name>
<accession>A0ABY8WUV5</accession>
<evidence type="ECO:0000313" key="2">
    <source>
        <dbReference type="Proteomes" id="UP001177295"/>
    </source>
</evidence>
<dbReference type="Proteomes" id="UP001177295">
    <property type="component" value="Chromosome"/>
</dbReference>